<keyword evidence="6" id="KW-1015">Disulfide bond</keyword>
<dbReference type="SUPFAM" id="SSF69000">
    <property type="entry name" value="FAD-dependent thiol oxidase"/>
    <property type="match status" value="1"/>
</dbReference>
<dbReference type="GO" id="GO:0016972">
    <property type="term" value="F:thiol oxidase activity"/>
    <property type="evidence" value="ECO:0007669"/>
    <property type="project" value="UniProtKB-EC"/>
</dbReference>
<evidence type="ECO:0000259" key="7">
    <source>
        <dbReference type="PROSITE" id="PS51324"/>
    </source>
</evidence>
<dbReference type="Pfam" id="PF04777">
    <property type="entry name" value="Evr1_Alr"/>
    <property type="match status" value="1"/>
</dbReference>
<dbReference type="PROSITE" id="PS51324">
    <property type="entry name" value="ERV_ALR"/>
    <property type="match status" value="1"/>
</dbReference>
<dbReference type="AlphaFoldDB" id="A0A6C0EZS5"/>
<reference evidence="8" key="1">
    <citation type="journal article" date="2020" name="Nature">
        <title>Giant virus diversity and host interactions through global metagenomics.</title>
        <authorList>
            <person name="Schulz F."/>
            <person name="Roux S."/>
            <person name="Paez-Espino D."/>
            <person name="Jungbluth S."/>
            <person name="Walsh D.A."/>
            <person name="Denef V.J."/>
            <person name="McMahon K.D."/>
            <person name="Konstantinidis K.T."/>
            <person name="Eloe-Fadrosh E.A."/>
            <person name="Kyrpides N.C."/>
            <person name="Woyke T."/>
        </authorList>
    </citation>
    <scope>NUCLEOTIDE SEQUENCE</scope>
    <source>
        <strain evidence="8">GVMAG-M-3300009163-63</strain>
    </source>
</reference>
<dbReference type="EC" id="1.8.3.2" evidence="2"/>
<feature type="domain" description="ERV/ALR sulfhydryl oxidase" evidence="7">
    <location>
        <begin position="31"/>
        <end position="138"/>
    </location>
</feature>
<comment type="cofactor">
    <cofactor evidence="1">
        <name>FAD</name>
        <dbReference type="ChEBI" id="CHEBI:57692"/>
    </cofactor>
</comment>
<evidence type="ECO:0000256" key="2">
    <source>
        <dbReference type="ARBA" id="ARBA00012512"/>
    </source>
</evidence>
<accession>A0A6C0EZS5</accession>
<evidence type="ECO:0000256" key="6">
    <source>
        <dbReference type="ARBA" id="ARBA00023157"/>
    </source>
</evidence>
<keyword evidence="5" id="KW-0560">Oxidoreductase</keyword>
<evidence type="ECO:0000256" key="1">
    <source>
        <dbReference type="ARBA" id="ARBA00001974"/>
    </source>
</evidence>
<protein>
    <recommendedName>
        <fullName evidence="2">thiol oxidase</fullName>
        <ecNumber evidence="2">1.8.3.2</ecNumber>
    </recommendedName>
</protein>
<dbReference type="InterPro" id="IPR017905">
    <property type="entry name" value="ERV/ALR_sulphydryl_oxidase"/>
</dbReference>
<dbReference type="EMBL" id="MN739004">
    <property type="protein sequence ID" value="QHT34677.1"/>
    <property type="molecule type" value="Genomic_DNA"/>
</dbReference>
<organism evidence="8">
    <name type="scientific">viral metagenome</name>
    <dbReference type="NCBI Taxonomy" id="1070528"/>
    <lineage>
        <taxon>unclassified sequences</taxon>
        <taxon>metagenomes</taxon>
        <taxon>organismal metagenomes</taxon>
    </lineage>
</organism>
<keyword evidence="3" id="KW-0285">Flavoprotein</keyword>
<evidence type="ECO:0000256" key="3">
    <source>
        <dbReference type="ARBA" id="ARBA00022630"/>
    </source>
</evidence>
<evidence type="ECO:0000256" key="5">
    <source>
        <dbReference type="ARBA" id="ARBA00023002"/>
    </source>
</evidence>
<keyword evidence="4" id="KW-0274">FAD</keyword>
<proteinExistence type="predicted"/>
<name>A0A6C0EZS5_9ZZZZ</name>
<sequence length="239" mass="28476">MDNLDGILKNNMISSYENNVTFRWQLFNIFNNHSMQNVRYHIMWLFFHSFSFAYPDNPSEEYKIETANFISNVIPKNLGGCGGCQNDYKKYIENRNIFRIVSSKQEISTFFVDLHNHINNIKFETKYNNITPEDANKFIFLKNNKNMELLFDGAKDSSIVYEKEKEKEKEKLSAPVFLNYKDVKNMYEQTDYISLLEAKFNINIFNLINNKSLSLFYDDFNKINLKMPDVQYNIFFNFT</sequence>
<dbReference type="InterPro" id="IPR036774">
    <property type="entry name" value="ERV/ALR_sulphydryl_oxid_sf"/>
</dbReference>
<evidence type="ECO:0000313" key="8">
    <source>
        <dbReference type="EMBL" id="QHT34677.1"/>
    </source>
</evidence>
<evidence type="ECO:0000256" key="4">
    <source>
        <dbReference type="ARBA" id="ARBA00022827"/>
    </source>
</evidence>
<dbReference type="Gene3D" id="1.20.120.310">
    <property type="entry name" value="ERV/ALR sulfhydryl oxidase domain"/>
    <property type="match status" value="1"/>
</dbReference>